<dbReference type="EMBL" id="JACHGT010000019">
    <property type="protein sequence ID" value="MBB6038959.1"/>
    <property type="molecule type" value="Genomic_DNA"/>
</dbReference>
<keyword evidence="2" id="KW-1185">Reference proteome</keyword>
<dbReference type="GO" id="GO:0008704">
    <property type="term" value="F:5-carboxymethyl-2-hydroxymuconate delta-isomerase activity"/>
    <property type="evidence" value="ECO:0007669"/>
    <property type="project" value="UniProtKB-EC"/>
</dbReference>
<dbReference type="PANTHER" id="PTHR37950">
    <property type="entry name" value="4-HYDROXYPHENYLACETATE CATABOLISM PROTEIN"/>
    <property type="match status" value="1"/>
</dbReference>
<keyword evidence="1" id="KW-0413">Isomerase</keyword>
<dbReference type="Gene3D" id="3.30.429.10">
    <property type="entry name" value="Macrophage Migration Inhibitory Factor"/>
    <property type="match status" value="1"/>
</dbReference>
<organism evidence="1 2">
    <name type="scientific">Phytomonospora endophytica</name>
    <dbReference type="NCBI Taxonomy" id="714109"/>
    <lineage>
        <taxon>Bacteria</taxon>
        <taxon>Bacillati</taxon>
        <taxon>Actinomycetota</taxon>
        <taxon>Actinomycetes</taxon>
        <taxon>Micromonosporales</taxon>
        <taxon>Micromonosporaceae</taxon>
        <taxon>Phytomonospora</taxon>
    </lineage>
</organism>
<dbReference type="PANTHER" id="PTHR37950:SF1">
    <property type="entry name" value="4-HYDROXYPHENYLACETATE CATABOLISM PROTEIN"/>
    <property type="match status" value="1"/>
</dbReference>
<dbReference type="SUPFAM" id="SSF55331">
    <property type="entry name" value="Tautomerase/MIF"/>
    <property type="match status" value="1"/>
</dbReference>
<dbReference type="InterPro" id="IPR004220">
    <property type="entry name" value="5-COMe_2-OHmuconate_Isoase"/>
</dbReference>
<gene>
    <name evidence="1" type="ORF">HNR73_006848</name>
</gene>
<reference evidence="1 2" key="1">
    <citation type="submission" date="2020-08" db="EMBL/GenBank/DDBJ databases">
        <title>Genomic Encyclopedia of Type Strains, Phase IV (KMG-IV): sequencing the most valuable type-strain genomes for metagenomic binning, comparative biology and taxonomic classification.</title>
        <authorList>
            <person name="Goeker M."/>
        </authorList>
    </citation>
    <scope>NUCLEOTIDE SEQUENCE [LARGE SCALE GENOMIC DNA]</scope>
    <source>
        <strain evidence="1 2">YIM 65646</strain>
    </source>
</reference>
<name>A0A841G2M7_9ACTN</name>
<sequence length="117" mass="13011">MPQIVVSHSDTVSFDRQAFARELHREAAKVIDASLDDYKTRFLPIGTWTIGDGDGPDTLVHVDFGLLSGRSEQARAELAARLLDLLRATFADAPPRTHLTVEVREMNRPTFAKHITA</sequence>
<evidence type="ECO:0000313" key="1">
    <source>
        <dbReference type="EMBL" id="MBB6038959.1"/>
    </source>
</evidence>
<dbReference type="AlphaFoldDB" id="A0A841G2M7"/>
<protein>
    <submittedName>
        <fullName evidence="1">5-carboxymethyl-2-hydroxymuconate isomerase</fullName>
        <ecNumber evidence="1">5.3.3.10</ecNumber>
    </submittedName>
</protein>
<dbReference type="Proteomes" id="UP000548476">
    <property type="component" value="Unassembled WGS sequence"/>
</dbReference>
<proteinExistence type="predicted"/>
<accession>A0A841G2M7</accession>
<dbReference type="EC" id="5.3.3.10" evidence="1"/>
<dbReference type="InterPro" id="IPR014347">
    <property type="entry name" value="Tautomerase/MIF_sf"/>
</dbReference>
<dbReference type="RefSeq" id="WP_184791916.1">
    <property type="nucleotide sequence ID" value="NZ_BONT01000055.1"/>
</dbReference>
<comment type="caution">
    <text evidence="1">The sequence shown here is derived from an EMBL/GenBank/DDBJ whole genome shotgun (WGS) entry which is preliminary data.</text>
</comment>
<dbReference type="Pfam" id="PF02962">
    <property type="entry name" value="CHMI"/>
    <property type="match status" value="1"/>
</dbReference>
<evidence type="ECO:0000313" key="2">
    <source>
        <dbReference type="Proteomes" id="UP000548476"/>
    </source>
</evidence>